<evidence type="ECO:0000256" key="1">
    <source>
        <dbReference type="SAM" id="MobiDB-lite"/>
    </source>
</evidence>
<gene>
    <name evidence="2" type="ORF">BN486_02588</name>
</gene>
<comment type="caution">
    <text evidence="2">The sequence shown here is derived from an EMBL/GenBank/DDBJ whole genome shotgun (WGS) entry which is preliminary data.</text>
</comment>
<dbReference type="Proteomes" id="UP000018009">
    <property type="component" value="Unassembled WGS sequence"/>
</dbReference>
<name>R6JMQ6_9FIRM</name>
<organism evidence="2 3">
    <name type="scientific">[Clostridium] clostridioforme CAG:132</name>
    <dbReference type="NCBI Taxonomy" id="1263065"/>
    <lineage>
        <taxon>Bacteria</taxon>
        <taxon>Bacillati</taxon>
        <taxon>Bacillota</taxon>
        <taxon>Clostridia</taxon>
        <taxon>Lachnospirales</taxon>
        <taxon>Lachnospiraceae</taxon>
        <taxon>Enterocloster</taxon>
    </lineage>
</organism>
<protein>
    <submittedName>
        <fullName evidence="2">Uncharacterized protein</fullName>
    </submittedName>
</protein>
<accession>R6JMQ6</accession>
<reference evidence="2" key="1">
    <citation type="submission" date="2012-11" db="EMBL/GenBank/DDBJ databases">
        <title>Dependencies among metagenomic species, viruses, plasmids and units of genetic variation.</title>
        <authorList>
            <person name="Nielsen H.B."/>
            <person name="Almeida M."/>
            <person name="Juncker A.S."/>
            <person name="Rasmussen S."/>
            <person name="Li J."/>
            <person name="Sunagawa S."/>
            <person name="Plichta D."/>
            <person name="Gautier L."/>
            <person name="Le Chatelier E."/>
            <person name="Peletier E."/>
            <person name="Bonde I."/>
            <person name="Nielsen T."/>
            <person name="Manichanh C."/>
            <person name="Arumugam M."/>
            <person name="Batto J."/>
            <person name="Santos M.B.Q.D."/>
            <person name="Blom N."/>
            <person name="Borruel N."/>
            <person name="Burgdorf K.S."/>
            <person name="Boumezbeur F."/>
            <person name="Casellas F."/>
            <person name="Dore J."/>
            <person name="Guarner F."/>
            <person name="Hansen T."/>
            <person name="Hildebrand F."/>
            <person name="Kaas R.S."/>
            <person name="Kennedy S."/>
            <person name="Kristiansen K."/>
            <person name="Kultima J.R."/>
            <person name="Leonard P."/>
            <person name="Levenez F."/>
            <person name="Lund O."/>
            <person name="Moumen B."/>
            <person name="Le Paslier D."/>
            <person name="Pons N."/>
            <person name="Pedersen O."/>
            <person name="Prifti E."/>
            <person name="Qin J."/>
            <person name="Raes J."/>
            <person name="Tap J."/>
            <person name="Tims S."/>
            <person name="Ussery D.W."/>
            <person name="Yamada T."/>
            <person name="MetaHit consortium"/>
            <person name="Renault P."/>
            <person name="Sicheritz-Ponten T."/>
            <person name="Bork P."/>
            <person name="Wang J."/>
            <person name="Brunak S."/>
            <person name="Ehrlich S.D."/>
        </authorList>
    </citation>
    <scope>NUCLEOTIDE SEQUENCE [LARGE SCALE GENOMIC DNA]</scope>
</reference>
<dbReference type="AlphaFoldDB" id="R6JMQ6"/>
<feature type="region of interest" description="Disordered" evidence="1">
    <location>
        <begin position="1"/>
        <end position="21"/>
    </location>
</feature>
<evidence type="ECO:0000313" key="3">
    <source>
        <dbReference type="Proteomes" id="UP000018009"/>
    </source>
</evidence>
<sequence length="72" mass="8138">MIPAKYFSGSTPAKGPKKIWGRNATRPDNAIIIGEPVSLASHQIRENWTAELPIRDTVWPAAMVRNFCFHFE</sequence>
<proteinExistence type="predicted"/>
<dbReference type="EMBL" id="CBDY010000174">
    <property type="protein sequence ID" value="CDB62575.1"/>
    <property type="molecule type" value="Genomic_DNA"/>
</dbReference>
<evidence type="ECO:0000313" key="2">
    <source>
        <dbReference type="EMBL" id="CDB62575.1"/>
    </source>
</evidence>